<feature type="transmembrane region" description="Helical" evidence="1">
    <location>
        <begin position="139"/>
        <end position="159"/>
    </location>
</feature>
<keyword evidence="1" id="KW-0812">Transmembrane</keyword>
<reference evidence="2 3" key="1">
    <citation type="submission" date="2018-11" db="EMBL/GenBank/DDBJ databases">
        <title>Sequencing the genomes of 1000 actinobacteria strains.</title>
        <authorList>
            <person name="Klenk H.-P."/>
        </authorList>
    </citation>
    <scope>NUCLEOTIDE SEQUENCE [LARGE SCALE GENOMIC DNA]</scope>
    <source>
        <strain evidence="2 3">DSM 44231</strain>
    </source>
</reference>
<proteinExistence type="predicted"/>
<organism evidence="2 3">
    <name type="scientific">Saccharothrix texasensis</name>
    <dbReference type="NCBI Taxonomy" id="103734"/>
    <lineage>
        <taxon>Bacteria</taxon>
        <taxon>Bacillati</taxon>
        <taxon>Actinomycetota</taxon>
        <taxon>Actinomycetes</taxon>
        <taxon>Pseudonocardiales</taxon>
        <taxon>Pseudonocardiaceae</taxon>
        <taxon>Saccharothrix</taxon>
    </lineage>
</organism>
<evidence type="ECO:0000256" key="1">
    <source>
        <dbReference type="SAM" id="Phobius"/>
    </source>
</evidence>
<evidence type="ECO:0000313" key="3">
    <source>
        <dbReference type="Proteomes" id="UP000268727"/>
    </source>
</evidence>
<keyword evidence="3" id="KW-1185">Reference proteome</keyword>
<protein>
    <submittedName>
        <fullName evidence="2">Uncharacterized protein</fullName>
    </submittedName>
</protein>
<gene>
    <name evidence="2" type="ORF">EDD40_3130</name>
</gene>
<feature type="transmembrane region" description="Helical" evidence="1">
    <location>
        <begin position="83"/>
        <end position="101"/>
    </location>
</feature>
<feature type="transmembrane region" description="Helical" evidence="1">
    <location>
        <begin position="108"/>
        <end position="133"/>
    </location>
</feature>
<evidence type="ECO:0000313" key="2">
    <source>
        <dbReference type="EMBL" id="ROP37804.1"/>
    </source>
</evidence>
<name>A0A3N1H5I2_9PSEU</name>
<comment type="caution">
    <text evidence="2">The sequence shown here is derived from an EMBL/GenBank/DDBJ whole genome shotgun (WGS) entry which is preliminary data.</text>
</comment>
<keyword evidence="1" id="KW-1133">Transmembrane helix</keyword>
<keyword evidence="1" id="KW-0472">Membrane</keyword>
<dbReference type="AlphaFoldDB" id="A0A3N1H5I2"/>
<accession>A0A3N1H5I2</accession>
<dbReference type="EMBL" id="RJKM01000001">
    <property type="protein sequence ID" value="ROP37804.1"/>
    <property type="molecule type" value="Genomic_DNA"/>
</dbReference>
<sequence length="168" mass="17547">MPAALCLLALTDACFAGFRASTGRNARIHKRAYYLRAAWRGLLGGAVGLAAVALLLLLPLVAAPDAAARYAELVRAGTRLLEVLVPFAALVVATLVAYWLLPMRESTFVILVGLGPFTLLRPVVVVAGAVWAAVGSSDWLVWAGSGAAAACVLAVEPAVHRLRYASPT</sequence>
<dbReference type="Proteomes" id="UP000268727">
    <property type="component" value="Unassembled WGS sequence"/>
</dbReference>
<feature type="transmembrane region" description="Helical" evidence="1">
    <location>
        <begin position="37"/>
        <end position="63"/>
    </location>
</feature>